<dbReference type="InterPro" id="IPR046479">
    <property type="entry name" value="DUF6800"/>
</dbReference>
<reference evidence="1 2" key="1">
    <citation type="submission" date="2019-02" db="EMBL/GenBank/DDBJ databases">
        <title>Deep-cultivation of Planctomycetes and their phenomic and genomic characterization uncovers novel biology.</title>
        <authorList>
            <person name="Wiegand S."/>
            <person name="Jogler M."/>
            <person name="Boedeker C."/>
            <person name="Pinto D."/>
            <person name="Vollmers J."/>
            <person name="Rivas-Marin E."/>
            <person name="Kohn T."/>
            <person name="Peeters S.H."/>
            <person name="Heuer A."/>
            <person name="Rast P."/>
            <person name="Oberbeckmann S."/>
            <person name="Bunk B."/>
            <person name="Jeske O."/>
            <person name="Meyerdierks A."/>
            <person name="Storesund J.E."/>
            <person name="Kallscheuer N."/>
            <person name="Luecker S."/>
            <person name="Lage O.M."/>
            <person name="Pohl T."/>
            <person name="Merkel B.J."/>
            <person name="Hornburger P."/>
            <person name="Mueller R.-W."/>
            <person name="Bruemmer F."/>
            <person name="Labrenz M."/>
            <person name="Spormann A.M."/>
            <person name="Op Den Camp H."/>
            <person name="Overmann J."/>
            <person name="Amann R."/>
            <person name="Jetten M.S.M."/>
            <person name="Mascher T."/>
            <person name="Medema M.H."/>
            <person name="Devos D.P."/>
            <person name="Kaster A.-K."/>
            <person name="Ovreas L."/>
            <person name="Rohde M."/>
            <person name="Galperin M.Y."/>
            <person name="Jogler C."/>
        </authorList>
    </citation>
    <scope>NUCLEOTIDE SEQUENCE [LARGE SCALE GENOMIC DNA]</scope>
    <source>
        <strain evidence="1 2">Enr8</strain>
    </source>
</reference>
<evidence type="ECO:0000313" key="2">
    <source>
        <dbReference type="Proteomes" id="UP000318878"/>
    </source>
</evidence>
<accession>A0A5C5UU08</accession>
<gene>
    <name evidence="1" type="ORF">Enr8_45810</name>
</gene>
<dbReference type="Proteomes" id="UP000318878">
    <property type="component" value="Unassembled WGS sequence"/>
</dbReference>
<dbReference type="Pfam" id="PF20607">
    <property type="entry name" value="DUF6800"/>
    <property type="match status" value="1"/>
</dbReference>
<organism evidence="1 2">
    <name type="scientific">Blastopirellula retiformator</name>
    <dbReference type="NCBI Taxonomy" id="2527970"/>
    <lineage>
        <taxon>Bacteria</taxon>
        <taxon>Pseudomonadati</taxon>
        <taxon>Planctomycetota</taxon>
        <taxon>Planctomycetia</taxon>
        <taxon>Pirellulales</taxon>
        <taxon>Pirellulaceae</taxon>
        <taxon>Blastopirellula</taxon>
    </lineage>
</organism>
<dbReference type="AlphaFoldDB" id="A0A5C5UU08"/>
<evidence type="ECO:0008006" key="3">
    <source>
        <dbReference type="Google" id="ProtNLM"/>
    </source>
</evidence>
<comment type="caution">
    <text evidence="1">The sequence shown here is derived from an EMBL/GenBank/DDBJ whole genome shotgun (WGS) entry which is preliminary data.</text>
</comment>
<sequence length="62" mass="7260">MPVISERGKELKRRRHRRKAYTKFKAILAKNPSADMKAHIASKLRKMTPSAELLIEEWKLLS</sequence>
<keyword evidence="2" id="KW-1185">Reference proteome</keyword>
<dbReference type="OrthoDB" id="292404at2"/>
<protein>
    <recommendedName>
        <fullName evidence="3">30S ribosomal protein S20</fullName>
    </recommendedName>
</protein>
<evidence type="ECO:0000313" key="1">
    <source>
        <dbReference type="EMBL" id="TWT29924.1"/>
    </source>
</evidence>
<proteinExistence type="predicted"/>
<dbReference type="EMBL" id="SJPF01000006">
    <property type="protein sequence ID" value="TWT29924.1"/>
    <property type="molecule type" value="Genomic_DNA"/>
</dbReference>
<dbReference type="RefSeq" id="WP_146436065.1">
    <property type="nucleotide sequence ID" value="NZ_SJPF01000006.1"/>
</dbReference>
<name>A0A5C5UU08_9BACT</name>